<dbReference type="GO" id="GO:0042802">
    <property type="term" value="F:identical protein binding"/>
    <property type="evidence" value="ECO:0007669"/>
    <property type="project" value="UniProtKB-ARBA"/>
</dbReference>
<evidence type="ECO:0000256" key="6">
    <source>
        <dbReference type="ARBA" id="ARBA00022490"/>
    </source>
</evidence>
<dbReference type="GO" id="GO:0005886">
    <property type="term" value="C:plasma membrane"/>
    <property type="evidence" value="ECO:0007669"/>
    <property type="project" value="UniProtKB-ARBA"/>
</dbReference>
<evidence type="ECO:0000256" key="18">
    <source>
        <dbReference type="SAM" id="MobiDB-lite"/>
    </source>
</evidence>
<dbReference type="InterPro" id="IPR036034">
    <property type="entry name" value="PDZ_sf"/>
</dbReference>
<dbReference type="CDD" id="cd06800">
    <property type="entry name" value="PDZ_GOPC-like"/>
    <property type="match status" value="1"/>
</dbReference>
<evidence type="ECO:0000256" key="10">
    <source>
        <dbReference type="ARBA" id="ARBA00023054"/>
    </source>
</evidence>
<evidence type="ECO:0000256" key="4">
    <source>
        <dbReference type="ARBA" id="ARBA00004496"/>
    </source>
</evidence>
<evidence type="ECO:0000256" key="17">
    <source>
        <dbReference type="SAM" id="Coils"/>
    </source>
</evidence>
<evidence type="ECO:0000256" key="16">
    <source>
        <dbReference type="ARBA" id="ARBA00083668"/>
    </source>
</evidence>
<evidence type="ECO:0000256" key="3">
    <source>
        <dbReference type="ARBA" id="ARBA00004395"/>
    </source>
</evidence>
<evidence type="ECO:0000313" key="20">
    <source>
        <dbReference type="Proteomes" id="UP000887540"/>
    </source>
</evidence>
<keyword evidence="10 17" id="KW-0175">Coiled coil</keyword>
<keyword evidence="5" id="KW-0813">Transport</keyword>
<dbReference type="GO" id="GO:0030425">
    <property type="term" value="C:dendrite"/>
    <property type="evidence" value="ECO:0007669"/>
    <property type="project" value="UniProtKB-SubCell"/>
</dbReference>
<dbReference type="AlphaFoldDB" id="A0A914DDT8"/>
<evidence type="ECO:0000259" key="19">
    <source>
        <dbReference type="PROSITE" id="PS50106"/>
    </source>
</evidence>
<evidence type="ECO:0000256" key="13">
    <source>
        <dbReference type="ARBA" id="ARBA00034105"/>
    </source>
</evidence>
<dbReference type="Pfam" id="PF00595">
    <property type="entry name" value="PDZ"/>
    <property type="match status" value="1"/>
</dbReference>
<evidence type="ECO:0000256" key="12">
    <source>
        <dbReference type="ARBA" id="ARBA00023273"/>
    </source>
</evidence>
<evidence type="ECO:0000256" key="2">
    <source>
        <dbReference type="ARBA" id="ARBA00004279"/>
    </source>
</evidence>
<evidence type="ECO:0000256" key="15">
    <source>
        <dbReference type="ARBA" id="ARBA00081191"/>
    </source>
</evidence>
<evidence type="ECO:0000256" key="7">
    <source>
        <dbReference type="ARBA" id="ARBA00022927"/>
    </source>
</evidence>
<reference evidence="21 22" key="1">
    <citation type="submission" date="2022-11" db="UniProtKB">
        <authorList>
            <consortium name="WormBaseParasite"/>
        </authorList>
    </citation>
    <scope>IDENTIFICATION</scope>
</reference>
<dbReference type="PANTHER" id="PTHR16528">
    <property type="entry name" value="GOLGI-ASSOCIATED PDZ AND COILED-COIL MOTIF-CONTAINING"/>
    <property type="match status" value="1"/>
</dbReference>
<dbReference type="GO" id="GO:2000009">
    <property type="term" value="P:negative regulation of protein localization to cell surface"/>
    <property type="evidence" value="ECO:0007669"/>
    <property type="project" value="TreeGrafter"/>
</dbReference>
<organism evidence="20 22">
    <name type="scientific">Acrobeloides nanus</name>
    <dbReference type="NCBI Taxonomy" id="290746"/>
    <lineage>
        <taxon>Eukaryota</taxon>
        <taxon>Metazoa</taxon>
        <taxon>Ecdysozoa</taxon>
        <taxon>Nematoda</taxon>
        <taxon>Chromadorea</taxon>
        <taxon>Rhabditida</taxon>
        <taxon>Tylenchina</taxon>
        <taxon>Cephalobomorpha</taxon>
        <taxon>Cephaloboidea</taxon>
        <taxon>Cephalobidae</taxon>
        <taxon>Acrobeloides</taxon>
    </lineage>
</organism>
<name>A0A914DDT8_9BILA</name>
<dbReference type="GO" id="GO:0044325">
    <property type="term" value="F:transmembrane transporter binding"/>
    <property type="evidence" value="ECO:0007669"/>
    <property type="project" value="TreeGrafter"/>
</dbReference>
<dbReference type="InterPro" id="IPR038879">
    <property type="entry name" value="GOPC"/>
</dbReference>
<dbReference type="PROSITE" id="PS50106">
    <property type="entry name" value="PDZ"/>
    <property type="match status" value="1"/>
</dbReference>
<feature type="region of interest" description="Disordered" evidence="18">
    <location>
        <begin position="383"/>
        <end position="447"/>
    </location>
</feature>
<protein>
    <recommendedName>
        <fullName evidence="14">Golgi-associated PDZ and coiled-coil motif-containing protein</fullName>
    </recommendedName>
    <alternativeName>
        <fullName evidence="15">CFTR-associated ligand</fullName>
    </alternativeName>
    <alternativeName>
        <fullName evidence="16">PDZ protein interacting specifically with TC10</fullName>
    </alternativeName>
</protein>
<evidence type="ECO:0000256" key="9">
    <source>
        <dbReference type="ARBA" id="ARBA00023034"/>
    </source>
</evidence>
<evidence type="ECO:0000313" key="21">
    <source>
        <dbReference type="WBParaSite" id="ACRNAN_Path_338.g1296.t1"/>
    </source>
</evidence>
<dbReference type="PANTHER" id="PTHR16528:SF2">
    <property type="entry name" value="GOLGI-ASSOCIATED PDZ AND COILED-COIL MOTIF-CONTAINING PROTEIN"/>
    <property type="match status" value="1"/>
</dbReference>
<dbReference type="InterPro" id="IPR001478">
    <property type="entry name" value="PDZ"/>
</dbReference>
<keyword evidence="6" id="KW-0963">Cytoplasm</keyword>
<dbReference type="GO" id="GO:0015031">
    <property type="term" value="P:protein transport"/>
    <property type="evidence" value="ECO:0007669"/>
    <property type="project" value="UniProtKB-KW"/>
</dbReference>
<proteinExistence type="predicted"/>
<keyword evidence="20" id="KW-1185">Reference proteome</keyword>
<accession>A0A914DDT8</accession>
<evidence type="ECO:0000313" key="22">
    <source>
        <dbReference type="WBParaSite" id="ACRNAN_scaffold2344.g32606.t1"/>
    </source>
</evidence>
<feature type="domain" description="PDZ" evidence="19">
    <location>
        <begin position="266"/>
        <end position="334"/>
    </location>
</feature>
<dbReference type="SUPFAM" id="SSF50156">
    <property type="entry name" value="PDZ domain-like"/>
    <property type="match status" value="1"/>
</dbReference>
<keyword evidence="11" id="KW-0472">Membrane</keyword>
<feature type="compositionally biased region" description="Low complexity" evidence="18">
    <location>
        <begin position="384"/>
        <end position="397"/>
    </location>
</feature>
<evidence type="ECO:0000256" key="5">
    <source>
        <dbReference type="ARBA" id="ARBA00022448"/>
    </source>
</evidence>
<dbReference type="GO" id="GO:0014069">
    <property type="term" value="C:postsynaptic density"/>
    <property type="evidence" value="ECO:0007669"/>
    <property type="project" value="UniProtKB-SubCell"/>
</dbReference>
<dbReference type="GO" id="GO:0030140">
    <property type="term" value="C:trans-Golgi network transport vesicle"/>
    <property type="evidence" value="ECO:0007669"/>
    <property type="project" value="TreeGrafter"/>
</dbReference>
<dbReference type="WBParaSite" id="ACRNAN_scaffold2344.g32606.t1">
    <property type="protein sequence ID" value="ACRNAN_scaffold2344.g32606.t1"/>
    <property type="gene ID" value="ACRNAN_scaffold2344.g32606"/>
</dbReference>
<feature type="compositionally biased region" description="Polar residues" evidence="18">
    <location>
        <begin position="420"/>
        <end position="447"/>
    </location>
</feature>
<keyword evidence="12" id="KW-0966">Cell projection</keyword>
<evidence type="ECO:0000256" key="8">
    <source>
        <dbReference type="ARBA" id="ARBA00023018"/>
    </source>
</evidence>
<dbReference type="FunFam" id="2.30.42.10:FF:000067">
    <property type="entry name" value="Golgi-associated PDZ and coiled-coil motif-containing protein-like"/>
    <property type="match status" value="1"/>
</dbReference>
<dbReference type="GO" id="GO:0000139">
    <property type="term" value="C:Golgi membrane"/>
    <property type="evidence" value="ECO:0007669"/>
    <property type="project" value="UniProtKB-SubCell"/>
</dbReference>
<dbReference type="SMART" id="SM00228">
    <property type="entry name" value="PDZ"/>
    <property type="match status" value="1"/>
</dbReference>
<comment type="subcellular location">
    <subcellularLocation>
        <location evidence="2">Cell projection</location>
        <location evidence="2">Dendrite</location>
    </subcellularLocation>
    <subcellularLocation>
        <location evidence="4">Cytoplasm</location>
    </subcellularLocation>
    <subcellularLocation>
        <location evidence="3">Golgi apparatus membrane</location>
        <topology evidence="3">Peripheral membrane protein</topology>
    </subcellularLocation>
    <subcellularLocation>
        <location evidence="1">Golgi apparatus</location>
        <location evidence="1">trans-Golgi network membrane</location>
    </subcellularLocation>
    <subcellularLocation>
        <location evidence="13">Postsynaptic density</location>
    </subcellularLocation>
</comment>
<keyword evidence="7" id="KW-0653">Protein transport</keyword>
<evidence type="ECO:0000256" key="14">
    <source>
        <dbReference type="ARBA" id="ARBA00072943"/>
    </source>
</evidence>
<evidence type="ECO:0000256" key="11">
    <source>
        <dbReference type="ARBA" id="ARBA00023136"/>
    </source>
</evidence>
<dbReference type="Gene3D" id="2.30.42.10">
    <property type="match status" value="1"/>
</dbReference>
<keyword evidence="9" id="KW-0333">Golgi apparatus</keyword>
<dbReference type="WBParaSite" id="ACRNAN_Path_338.g1296.t1">
    <property type="protein sequence ID" value="ACRNAN_Path_338.g1296.t1"/>
    <property type="gene ID" value="ACRNAN_Path_338.g1296"/>
</dbReference>
<dbReference type="Proteomes" id="UP000887540">
    <property type="component" value="Unplaced"/>
</dbReference>
<keyword evidence="8" id="KW-0770">Synapse</keyword>
<feature type="coiled-coil region" evidence="17">
    <location>
        <begin position="74"/>
        <end position="101"/>
    </location>
</feature>
<evidence type="ECO:0000256" key="1">
    <source>
        <dbReference type="ARBA" id="ARBA00004198"/>
    </source>
</evidence>
<sequence length="447" mass="50159">MGKLPRGSTVQSSFHDKSLVLVWLDALEKDFDKAFVDLDQLVGEVDSDQADLIYECRQKMTAISGCFAQLVHKTQTLYQRNNKLDEEVRELRDELSTSLATQAEMELESKNMMLQVHSLQCQLYAKTAPHESDMIKKKLEYELASFRAEILPPAKAQAELGILRKENEKLRSAANALQNEVYGARLAAKYLDKELAGRIQQIQLLGRDMRGAEHDRLWNQLEAEIHLHRHKTVIKACRGREFLKHLPGPTENGYSKKHKGVGKPRKVKLEKETQEGLGISITGGKEHGVPILISEIHPGQPADRCGYLYVGDAILSVNGINLRNCRHQEAVQILSKEMVENEQLTFEVVYVSPDADSDDDAEVLIEKEDGNIFNLYEQFDHDSGAASSRSSSASTSAPFEKDKSSSSSVQENQMSHEDSLTPTEKQPQCQQQKISDSEKNSSNTIPN</sequence>